<comment type="cofactor">
    <cofactor evidence="1 4">
        <name>a divalent metal cation</name>
        <dbReference type="ChEBI" id="CHEBI:60240"/>
    </cofactor>
</comment>
<comment type="subcellular location">
    <subcellularLocation>
        <location evidence="4">Cytoplasm</location>
    </subcellularLocation>
</comment>
<feature type="active site" description="Proton acceptor" evidence="4">
    <location>
        <position position="72"/>
    </location>
</feature>
<dbReference type="PIRSF" id="PIRSF006305">
    <property type="entry name" value="Maf"/>
    <property type="match status" value="1"/>
</dbReference>
<sequence>MSLVLASASAARAALLTGAGLIFKRVPADVDERLIEEDLVGLCAADVAQALADVKAVEVSLRRPGDLVIGADQTLSLGDERFHKPGDREEAGRQLARLSGRTHELHSALSLARNGEVLHRAVDRARLTMRPLSTRFISHYLAVVGDTVLGSVGAYQLEGYGVQLFEAIEGNHFTILGLPLLPLLEFLREERMIEQ</sequence>
<dbReference type="OrthoDB" id="9813962at2"/>
<dbReference type="GO" id="GO:0005737">
    <property type="term" value="C:cytoplasm"/>
    <property type="evidence" value="ECO:0007669"/>
    <property type="project" value="UniProtKB-SubCell"/>
</dbReference>
<accession>A0A1I4SX40</accession>
<evidence type="ECO:0000313" key="5">
    <source>
        <dbReference type="EMBL" id="PKR88598.1"/>
    </source>
</evidence>
<dbReference type="GO" id="GO:0047429">
    <property type="term" value="F:nucleoside triphosphate diphosphatase activity"/>
    <property type="evidence" value="ECO:0007669"/>
    <property type="project" value="UniProtKB-EC"/>
</dbReference>
<comment type="catalytic activity">
    <reaction evidence="4">
        <text>a ribonucleoside 5'-triphosphate + H2O = a ribonucleoside 5'-phosphate + diphosphate + H(+)</text>
        <dbReference type="Rhea" id="RHEA:23996"/>
        <dbReference type="ChEBI" id="CHEBI:15377"/>
        <dbReference type="ChEBI" id="CHEBI:15378"/>
        <dbReference type="ChEBI" id="CHEBI:33019"/>
        <dbReference type="ChEBI" id="CHEBI:58043"/>
        <dbReference type="ChEBI" id="CHEBI:61557"/>
        <dbReference type="EC" id="3.6.1.9"/>
    </reaction>
</comment>
<organism evidence="5 6">
    <name type="scientific">Pleomorphomonas diazotrophica</name>
    <dbReference type="NCBI Taxonomy" id="1166257"/>
    <lineage>
        <taxon>Bacteria</taxon>
        <taxon>Pseudomonadati</taxon>
        <taxon>Pseudomonadota</taxon>
        <taxon>Alphaproteobacteria</taxon>
        <taxon>Hyphomicrobiales</taxon>
        <taxon>Pleomorphomonadaceae</taxon>
        <taxon>Pleomorphomonas</taxon>
    </lineage>
</organism>
<evidence type="ECO:0000313" key="6">
    <source>
        <dbReference type="Proteomes" id="UP000233491"/>
    </source>
</evidence>
<gene>
    <name evidence="5" type="ORF">CXZ10_14475</name>
</gene>
<dbReference type="RefSeq" id="WP_101290051.1">
    <property type="nucleotide sequence ID" value="NZ_FOUQ01000004.1"/>
</dbReference>
<evidence type="ECO:0000256" key="1">
    <source>
        <dbReference type="ARBA" id="ARBA00001968"/>
    </source>
</evidence>
<dbReference type="SUPFAM" id="SSF52972">
    <property type="entry name" value="ITPase-like"/>
    <property type="match status" value="1"/>
</dbReference>
<dbReference type="Proteomes" id="UP000233491">
    <property type="component" value="Unassembled WGS sequence"/>
</dbReference>
<dbReference type="Gene3D" id="3.90.950.10">
    <property type="match status" value="1"/>
</dbReference>
<keyword evidence="3 4" id="KW-0546">Nucleotide metabolism</keyword>
<dbReference type="EC" id="3.6.1.9" evidence="4"/>
<dbReference type="Pfam" id="PF02545">
    <property type="entry name" value="Maf"/>
    <property type="match status" value="1"/>
</dbReference>
<keyword evidence="2 4" id="KW-0378">Hydrolase</keyword>
<protein>
    <recommendedName>
        <fullName evidence="4">Nucleoside triphosphate pyrophosphatase</fullName>
        <ecNumber evidence="4">3.6.1.9</ecNumber>
    </recommendedName>
    <alternativeName>
        <fullName evidence="4">Nucleotide pyrophosphatase</fullName>
        <shortName evidence="4">Nucleotide PPase</shortName>
    </alternativeName>
</protein>
<evidence type="ECO:0000256" key="4">
    <source>
        <dbReference type="HAMAP-Rule" id="MF_00528"/>
    </source>
</evidence>
<keyword evidence="6" id="KW-1185">Reference proteome</keyword>
<comment type="caution">
    <text evidence="5">The sequence shown here is derived from an EMBL/GenBank/DDBJ whole genome shotgun (WGS) entry which is preliminary data.</text>
</comment>
<comment type="function">
    <text evidence="4">Nucleoside triphosphate pyrophosphatase. May have a dual role in cell division arrest and in preventing the incorporation of modified nucleotides into cellular nucleic acids.</text>
</comment>
<dbReference type="EMBL" id="PJNW01000011">
    <property type="protein sequence ID" value="PKR88598.1"/>
    <property type="molecule type" value="Genomic_DNA"/>
</dbReference>
<keyword evidence="4" id="KW-0963">Cytoplasm</keyword>
<dbReference type="AlphaFoldDB" id="A0A1I4SX40"/>
<evidence type="ECO:0000256" key="2">
    <source>
        <dbReference type="ARBA" id="ARBA00022801"/>
    </source>
</evidence>
<dbReference type="PANTHER" id="PTHR43213:SF5">
    <property type="entry name" value="BIFUNCTIONAL DTTP_UTP PYROPHOSPHATASE_METHYLTRANSFERASE PROTEIN-RELATED"/>
    <property type="match status" value="1"/>
</dbReference>
<comment type="catalytic activity">
    <reaction evidence="4">
        <text>a 2'-deoxyribonucleoside 5'-triphosphate + H2O = a 2'-deoxyribonucleoside 5'-phosphate + diphosphate + H(+)</text>
        <dbReference type="Rhea" id="RHEA:44644"/>
        <dbReference type="ChEBI" id="CHEBI:15377"/>
        <dbReference type="ChEBI" id="CHEBI:15378"/>
        <dbReference type="ChEBI" id="CHEBI:33019"/>
        <dbReference type="ChEBI" id="CHEBI:61560"/>
        <dbReference type="ChEBI" id="CHEBI:65317"/>
        <dbReference type="EC" id="3.6.1.9"/>
    </reaction>
</comment>
<proteinExistence type="inferred from homology"/>
<dbReference type="HAMAP" id="MF_00528">
    <property type="entry name" value="Maf"/>
    <property type="match status" value="1"/>
</dbReference>
<name>A0A1I4SX40_9HYPH</name>
<dbReference type="InterPro" id="IPR003697">
    <property type="entry name" value="Maf-like"/>
</dbReference>
<evidence type="ECO:0000256" key="3">
    <source>
        <dbReference type="ARBA" id="ARBA00023080"/>
    </source>
</evidence>
<dbReference type="GO" id="GO:0009117">
    <property type="term" value="P:nucleotide metabolic process"/>
    <property type="evidence" value="ECO:0007669"/>
    <property type="project" value="UniProtKB-KW"/>
</dbReference>
<dbReference type="PANTHER" id="PTHR43213">
    <property type="entry name" value="BIFUNCTIONAL DTTP/UTP PYROPHOSPHATASE/METHYLTRANSFERASE PROTEIN-RELATED"/>
    <property type="match status" value="1"/>
</dbReference>
<dbReference type="InterPro" id="IPR029001">
    <property type="entry name" value="ITPase-like_fam"/>
</dbReference>
<reference evidence="5 6" key="1">
    <citation type="submission" date="2017-12" db="EMBL/GenBank/DDBJ databases">
        <title>Anaerobic carbon monoxide metabolism by Pleomorphomonas carboxyditropha sp. nov., a new mesophilic hydrogenogenic carboxidotroph.</title>
        <authorList>
            <person name="Esquivel-Elizondo S."/>
            <person name="Krajmalnik-Brown R."/>
        </authorList>
    </citation>
    <scope>NUCLEOTIDE SEQUENCE [LARGE SCALE GENOMIC DNA]</scope>
    <source>
        <strain evidence="5 6">R5-392</strain>
    </source>
</reference>
<comment type="similarity">
    <text evidence="4">Belongs to the Maf family.</text>
</comment>
<comment type="caution">
    <text evidence="4">Lacks conserved residue(s) required for the propagation of feature annotation.</text>
</comment>